<protein>
    <recommendedName>
        <fullName evidence="3">Carboxysome shell carbonic anhydrase</fullName>
    </recommendedName>
</protein>
<dbReference type="RefSeq" id="WP_188638604.1">
    <property type="nucleotide sequence ID" value="NZ_BMHM01000002.1"/>
</dbReference>
<evidence type="ECO:0000313" key="2">
    <source>
        <dbReference type="Proteomes" id="UP000597301"/>
    </source>
</evidence>
<dbReference type="SUPFAM" id="SSF53056">
    <property type="entry name" value="beta-carbonic anhydrase, cab"/>
    <property type="match status" value="1"/>
</dbReference>
<evidence type="ECO:0000313" key="1">
    <source>
        <dbReference type="EMBL" id="GGC83607.1"/>
    </source>
</evidence>
<reference evidence="2" key="1">
    <citation type="journal article" date="2019" name="Int. J. Syst. Evol. Microbiol.">
        <title>The Global Catalogue of Microorganisms (GCM) 10K type strain sequencing project: providing services to taxonomists for standard genome sequencing and annotation.</title>
        <authorList>
            <consortium name="The Broad Institute Genomics Platform"/>
            <consortium name="The Broad Institute Genome Sequencing Center for Infectious Disease"/>
            <person name="Wu L."/>
            <person name="Ma J."/>
        </authorList>
    </citation>
    <scope>NUCLEOTIDE SEQUENCE [LARGE SCALE GENOMIC DNA]</scope>
    <source>
        <strain evidence="2">CGMCC 1.15122</strain>
    </source>
</reference>
<dbReference type="EMBL" id="BMHM01000002">
    <property type="protein sequence ID" value="GGC83607.1"/>
    <property type="molecule type" value="Genomic_DNA"/>
</dbReference>
<gene>
    <name evidence="1" type="ORF">GCM10011382_12170</name>
</gene>
<keyword evidence="2" id="KW-1185">Reference proteome</keyword>
<accession>A0ABQ1NVA3</accession>
<evidence type="ECO:0008006" key="3">
    <source>
        <dbReference type="Google" id="ProtNLM"/>
    </source>
</evidence>
<sequence length="362" mass="39707">MPSPTALLHSQPIAQRIDALLDLSRQHAERFCSPDAWLARQRYLAQHPTSIVVMKCMDGRIHIPHATRTPLGIITPFRNLGGIFDLGWPYLGELLTESVLHAANNGRATLMLITYHFSSGHQARGCAGFNCDTDAAKAHAYAIAQQAGELFGHDHQQVYPLVCGFETDSDAMIIHGQGGAVLDIRDEVGQCASELPAKLANLCPDMPDDIQRDLLPLLVGNLAHVSELIGVARELEIEHREWVICIGRGFDFLHLPNTALIIGPYGPDLAAPIATAASIIDANMRAGRIPEDGFMLLASTPYQHSGVDRARAELKSRFLSAFAEQVIRLHHPKLAEKMRRHTAVVHWPTRRMDSLDASSASS</sequence>
<comment type="caution">
    <text evidence="1">The sequence shown here is derived from an EMBL/GenBank/DDBJ whole genome shotgun (WGS) entry which is preliminary data.</text>
</comment>
<dbReference type="Proteomes" id="UP000597301">
    <property type="component" value="Unassembled WGS sequence"/>
</dbReference>
<dbReference type="InterPro" id="IPR036874">
    <property type="entry name" value="Carbonic_anhydrase_sf"/>
</dbReference>
<proteinExistence type="predicted"/>
<organism evidence="1 2">
    <name type="scientific">Vreelandella lutescens</name>
    <dbReference type="NCBI Taxonomy" id="1602943"/>
    <lineage>
        <taxon>Bacteria</taxon>
        <taxon>Pseudomonadati</taxon>
        <taxon>Pseudomonadota</taxon>
        <taxon>Gammaproteobacteria</taxon>
        <taxon>Oceanospirillales</taxon>
        <taxon>Halomonadaceae</taxon>
        <taxon>Vreelandella</taxon>
    </lineage>
</organism>
<name>A0ABQ1NVA3_9GAMM</name>